<keyword evidence="5" id="KW-0175">Coiled coil</keyword>
<dbReference type="Gene3D" id="2.70.130.10">
    <property type="entry name" value="Mannose-6-phosphate receptor binding domain"/>
    <property type="match status" value="1"/>
</dbReference>
<dbReference type="PROSITE" id="PS51914">
    <property type="entry name" value="MRH"/>
    <property type="match status" value="1"/>
</dbReference>
<dbReference type="OrthoDB" id="28322at2759"/>
<evidence type="ECO:0000256" key="1">
    <source>
        <dbReference type="ARBA" id="ARBA00022387"/>
    </source>
</evidence>
<dbReference type="GO" id="GO:0006491">
    <property type="term" value="P:N-glycan processing"/>
    <property type="evidence" value="ECO:0007669"/>
    <property type="project" value="TreeGrafter"/>
</dbReference>
<feature type="domain" description="MRH" evidence="7">
    <location>
        <begin position="475"/>
        <end position="589"/>
    </location>
</feature>
<feature type="coiled-coil region" evidence="5">
    <location>
        <begin position="432"/>
        <end position="459"/>
    </location>
</feature>
<keyword evidence="2" id="KW-0732">Signal</keyword>
<comment type="caution">
    <text evidence="8">The sequence shown here is derived from an EMBL/GenBank/DDBJ whole genome shotgun (WGS) entry which is preliminary data.</text>
</comment>
<dbReference type="PANTHER" id="PTHR12630:SF1">
    <property type="entry name" value="GLUCOSIDASE 2 SUBUNIT BETA"/>
    <property type="match status" value="1"/>
</dbReference>
<dbReference type="AlphaFoldDB" id="A0A9W4USI1"/>
<accession>A0A9W4USI1</accession>
<feature type="coiled-coil region" evidence="5">
    <location>
        <begin position="288"/>
        <end position="322"/>
    </location>
</feature>
<dbReference type="PANTHER" id="PTHR12630">
    <property type="entry name" value="N-LINKED OLIGOSACCHARIDE PROCESSING"/>
    <property type="match status" value="1"/>
</dbReference>
<dbReference type="Pfam" id="PF13015">
    <property type="entry name" value="PRKCSH_1"/>
    <property type="match status" value="1"/>
</dbReference>
<feature type="coiled-coil region" evidence="5">
    <location>
        <begin position="210"/>
        <end position="262"/>
    </location>
</feature>
<evidence type="ECO:0000313" key="9">
    <source>
        <dbReference type="Proteomes" id="UP001152607"/>
    </source>
</evidence>
<dbReference type="SUPFAM" id="SSF50911">
    <property type="entry name" value="Mannose 6-phosphate receptor domain"/>
    <property type="match status" value="1"/>
</dbReference>
<sequence length="605" mass="67202">MNPRQAPRRPDWPTNSSIEGHRWHPNITASSFNLYANSTNMGAKTLSSVALLLPLLTATANAASEPPRPRGVGPEFAKYYKDATSFSCISAPTVKLDISRLNDDYCDCPDGSDEPGTSACSSISPLSPAQPSRYETGDVAAALPGFYCKNKGHIPSYVPFTAVNDGVCDYELCCDGSDEFEHVGGVKCEDRCAKIGKEWRKQDEARQQSLGNANRRRKELVTEAERLRKEVEDRIGTLKTQIESQEIKVQALEKTLAEVEKSEKGKIVRGAGKGGKLGVLSGLAKQRIEELSENAKRVRGERDVAKERIEELEGILRRFKEEYNPNFNDEGVKRAVKAWEDYAAQERAGPDEASDRDLDEILNPESESAIKWTEFEDEDESDVEALYKFEEYLPEPIRNWVDTKLRALRITLIENGILADPNPSDASESKAVADARQQLNSARTSLDNDRTELRNHEEDAVKEYGPDNIFRALKGRCVEQDSGEYTYEHCFLVSTTQKPKKGGGNTGMGHFSSIETITVDEDLPADGKGLGSGERYALKYDNGQHCWNGPNRSTLVVLACAEKDEIWKIVEEEKCVYRMEMGTPAVCGVREGKHVPPPSSGHNEL</sequence>
<keyword evidence="3" id="KW-0256">Endoplasmic reticulum</keyword>
<evidence type="ECO:0000256" key="4">
    <source>
        <dbReference type="ARBA" id="ARBA00023157"/>
    </source>
</evidence>
<evidence type="ECO:0000256" key="3">
    <source>
        <dbReference type="ARBA" id="ARBA00022824"/>
    </source>
</evidence>
<dbReference type="InterPro" id="IPR036607">
    <property type="entry name" value="PRKCSH"/>
</dbReference>
<evidence type="ECO:0000313" key="8">
    <source>
        <dbReference type="EMBL" id="CAI6340166.1"/>
    </source>
</evidence>
<dbReference type="InterPro" id="IPR009011">
    <property type="entry name" value="Man6P_isomerase_rcpt-bd_dom_sf"/>
</dbReference>
<evidence type="ECO:0000259" key="7">
    <source>
        <dbReference type="PROSITE" id="PS51914"/>
    </source>
</evidence>
<organism evidence="8 9">
    <name type="scientific">Periconia digitata</name>
    <dbReference type="NCBI Taxonomy" id="1303443"/>
    <lineage>
        <taxon>Eukaryota</taxon>
        <taxon>Fungi</taxon>
        <taxon>Dikarya</taxon>
        <taxon>Ascomycota</taxon>
        <taxon>Pezizomycotina</taxon>
        <taxon>Dothideomycetes</taxon>
        <taxon>Pleosporomycetidae</taxon>
        <taxon>Pleosporales</taxon>
        <taxon>Massarineae</taxon>
        <taxon>Periconiaceae</taxon>
        <taxon>Periconia</taxon>
    </lineage>
</organism>
<evidence type="ECO:0000256" key="6">
    <source>
        <dbReference type="SAM" id="MobiDB-lite"/>
    </source>
</evidence>
<dbReference type="EMBL" id="CAOQHR010000010">
    <property type="protein sequence ID" value="CAI6340166.1"/>
    <property type="molecule type" value="Genomic_DNA"/>
</dbReference>
<dbReference type="InterPro" id="IPR028146">
    <property type="entry name" value="PRKCSH_N"/>
</dbReference>
<name>A0A9W4USI1_9PLEO</name>
<dbReference type="InterPro" id="IPR039794">
    <property type="entry name" value="Gtb1-like"/>
</dbReference>
<feature type="region of interest" description="Disordered" evidence="6">
    <location>
        <begin position="1"/>
        <end position="20"/>
    </location>
</feature>
<dbReference type="Proteomes" id="UP001152607">
    <property type="component" value="Unassembled WGS sequence"/>
</dbReference>
<protein>
    <recommendedName>
        <fullName evidence="1">Glucosidase 2 subunit beta</fullName>
    </recommendedName>
</protein>
<dbReference type="Pfam" id="PF12999">
    <property type="entry name" value="PRKCSH-like"/>
    <property type="match status" value="2"/>
</dbReference>
<reference evidence="8" key="1">
    <citation type="submission" date="2023-01" db="EMBL/GenBank/DDBJ databases">
        <authorList>
            <person name="Van Ghelder C."/>
            <person name="Rancurel C."/>
        </authorList>
    </citation>
    <scope>NUCLEOTIDE SEQUENCE</scope>
    <source>
        <strain evidence="8">CNCM I-4278</strain>
    </source>
</reference>
<evidence type="ECO:0000256" key="2">
    <source>
        <dbReference type="ARBA" id="ARBA00022729"/>
    </source>
</evidence>
<keyword evidence="9" id="KW-1185">Reference proteome</keyword>
<keyword evidence="4" id="KW-1015">Disulfide bond</keyword>
<dbReference type="InterPro" id="IPR044865">
    <property type="entry name" value="MRH_dom"/>
</dbReference>
<evidence type="ECO:0000256" key="5">
    <source>
        <dbReference type="SAM" id="Coils"/>
    </source>
</evidence>
<proteinExistence type="predicted"/>
<gene>
    <name evidence="8" type="ORF">PDIGIT_LOCUS13337</name>
</gene>
<dbReference type="GO" id="GO:0017177">
    <property type="term" value="C:glucosidase II complex"/>
    <property type="evidence" value="ECO:0007669"/>
    <property type="project" value="TreeGrafter"/>
</dbReference>